<comment type="subcellular location">
    <subcellularLocation>
        <location evidence="1">Cell membrane</location>
        <topology evidence="1">Multi-pass membrane protein</topology>
    </subcellularLocation>
</comment>
<evidence type="ECO:0000256" key="2">
    <source>
        <dbReference type="ARBA" id="ARBA00004953"/>
    </source>
</evidence>
<evidence type="ECO:0000313" key="10">
    <source>
        <dbReference type="EMBL" id="GAA0363997.1"/>
    </source>
</evidence>
<comment type="pathway">
    <text evidence="2">Cofactor biosynthesis; adenosylcobalamin biosynthesis.</text>
</comment>
<feature type="transmembrane region" description="Helical" evidence="9">
    <location>
        <begin position="295"/>
        <end position="312"/>
    </location>
</feature>
<evidence type="ECO:0000313" key="11">
    <source>
        <dbReference type="Proteomes" id="UP001501757"/>
    </source>
</evidence>
<evidence type="ECO:0000256" key="4">
    <source>
        <dbReference type="ARBA" id="ARBA00022475"/>
    </source>
</evidence>
<dbReference type="Proteomes" id="UP001501757">
    <property type="component" value="Unassembled WGS sequence"/>
</dbReference>
<evidence type="ECO:0000256" key="5">
    <source>
        <dbReference type="ARBA" id="ARBA00022573"/>
    </source>
</evidence>
<comment type="similarity">
    <text evidence="3">Belongs to the CobD/CbiB family.</text>
</comment>
<sequence length="316" mass="35977">MRIELFLHPLVQPIWLLLLVVILEKLWIWPVRYHPLSFFRLLASRMAKKVNPRGHSKGQQMLSGTLAPLVLLAPILVCIGLFVYLAEFPAFFDAFLLLIALSYQPVLNKLDKIQLALMANKKSLARNLAQPLLLRETEQLTLMGLSKAVIEAALLRFYHQYAAVLFWYLLLGGLGAFSYRLLYEFSQVWNVRVADFRYFGAPIARLCHWLQWLPVRFAMLILLMLQKPGKASIQRDSIRTSRTTLLVYSGAALGIQLGGPAFYQGQKIRLPKCGGEREAAPQDIKRTKAAIVKTQAMLVLMCLFILTGQWLLRKSL</sequence>
<evidence type="ECO:0000256" key="3">
    <source>
        <dbReference type="ARBA" id="ARBA00006263"/>
    </source>
</evidence>
<dbReference type="EMBL" id="BAAAEI010000019">
    <property type="protein sequence ID" value="GAA0363997.1"/>
    <property type="molecule type" value="Genomic_DNA"/>
</dbReference>
<feature type="transmembrane region" description="Helical" evidence="9">
    <location>
        <begin position="12"/>
        <end position="31"/>
    </location>
</feature>
<reference evidence="10 11" key="1">
    <citation type="journal article" date="2019" name="Int. J. Syst. Evol. Microbiol.">
        <title>The Global Catalogue of Microorganisms (GCM) 10K type strain sequencing project: providing services to taxonomists for standard genome sequencing and annotation.</title>
        <authorList>
            <consortium name="The Broad Institute Genomics Platform"/>
            <consortium name="The Broad Institute Genome Sequencing Center for Infectious Disease"/>
            <person name="Wu L."/>
            <person name="Ma J."/>
        </authorList>
    </citation>
    <scope>NUCLEOTIDE SEQUENCE [LARGE SCALE GENOMIC DNA]</scope>
    <source>
        <strain evidence="10 11">JCM 13378</strain>
    </source>
</reference>
<keyword evidence="11" id="KW-1185">Reference proteome</keyword>
<dbReference type="Pfam" id="PF03186">
    <property type="entry name" value="CobD_Cbib"/>
    <property type="match status" value="1"/>
</dbReference>
<keyword evidence="4" id="KW-1003">Cell membrane</keyword>
<organism evidence="10 11">
    <name type="scientific">Bowmanella denitrificans</name>
    <dbReference type="NCBI Taxonomy" id="366582"/>
    <lineage>
        <taxon>Bacteria</taxon>
        <taxon>Pseudomonadati</taxon>
        <taxon>Pseudomonadota</taxon>
        <taxon>Gammaproteobacteria</taxon>
        <taxon>Alteromonadales</taxon>
        <taxon>Alteromonadaceae</taxon>
        <taxon>Bowmanella</taxon>
    </lineage>
</organism>
<name>A0ABN0XH21_9ALTE</name>
<keyword evidence="6 9" id="KW-0812">Transmembrane</keyword>
<dbReference type="InterPro" id="IPR004485">
    <property type="entry name" value="Cobalamin_biosynth_CobD/CbiB"/>
</dbReference>
<dbReference type="PANTHER" id="PTHR34308">
    <property type="entry name" value="COBALAMIN BIOSYNTHESIS PROTEIN CBIB"/>
    <property type="match status" value="1"/>
</dbReference>
<evidence type="ECO:0000256" key="9">
    <source>
        <dbReference type="SAM" id="Phobius"/>
    </source>
</evidence>
<dbReference type="RefSeq" id="WP_343846081.1">
    <property type="nucleotide sequence ID" value="NZ_BAAAEI010000019.1"/>
</dbReference>
<dbReference type="PANTHER" id="PTHR34308:SF1">
    <property type="entry name" value="COBALAMIN BIOSYNTHESIS PROTEIN CBIB"/>
    <property type="match status" value="1"/>
</dbReference>
<feature type="transmembrane region" description="Helical" evidence="9">
    <location>
        <begin position="90"/>
        <end position="108"/>
    </location>
</feature>
<feature type="transmembrane region" description="Helical" evidence="9">
    <location>
        <begin position="61"/>
        <end position="84"/>
    </location>
</feature>
<evidence type="ECO:0000256" key="8">
    <source>
        <dbReference type="ARBA" id="ARBA00023136"/>
    </source>
</evidence>
<feature type="transmembrane region" description="Helical" evidence="9">
    <location>
        <begin position="161"/>
        <end position="183"/>
    </location>
</feature>
<keyword evidence="7 9" id="KW-1133">Transmembrane helix</keyword>
<evidence type="ECO:0000256" key="6">
    <source>
        <dbReference type="ARBA" id="ARBA00022692"/>
    </source>
</evidence>
<proteinExistence type="inferred from homology"/>
<gene>
    <name evidence="10" type="ORF">GCM10009092_30470</name>
</gene>
<comment type="caution">
    <text evidence="10">The sequence shown here is derived from an EMBL/GenBank/DDBJ whole genome shotgun (WGS) entry which is preliminary data.</text>
</comment>
<keyword evidence="8 9" id="KW-0472">Membrane</keyword>
<accession>A0ABN0XH21</accession>
<protein>
    <submittedName>
        <fullName evidence="10">Cobalamin biosynthesis family protein</fullName>
    </submittedName>
</protein>
<keyword evidence="5" id="KW-0169">Cobalamin biosynthesis</keyword>
<evidence type="ECO:0000256" key="7">
    <source>
        <dbReference type="ARBA" id="ARBA00022989"/>
    </source>
</evidence>
<evidence type="ECO:0000256" key="1">
    <source>
        <dbReference type="ARBA" id="ARBA00004651"/>
    </source>
</evidence>